<evidence type="ECO:0000313" key="1">
    <source>
        <dbReference type="EMBL" id="UTI63616.1"/>
    </source>
</evidence>
<proteinExistence type="predicted"/>
<organism evidence="1 2">
    <name type="scientific">Paraconexibacter antarcticus</name>
    <dbReference type="NCBI Taxonomy" id="2949664"/>
    <lineage>
        <taxon>Bacteria</taxon>
        <taxon>Bacillati</taxon>
        <taxon>Actinomycetota</taxon>
        <taxon>Thermoleophilia</taxon>
        <taxon>Solirubrobacterales</taxon>
        <taxon>Paraconexibacteraceae</taxon>
        <taxon>Paraconexibacter</taxon>
    </lineage>
</organism>
<name>A0ABY5DRQ8_9ACTN</name>
<keyword evidence="2" id="KW-1185">Reference proteome</keyword>
<dbReference type="RefSeq" id="WP_254570341.1">
    <property type="nucleotide sequence ID" value="NZ_CP098502.1"/>
</dbReference>
<reference evidence="1 2" key="1">
    <citation type="submission" date="2022-06" db="EMBL/GenBank/DDBJ databases">
        <title>Paraconexibacter antarcticus.</title>
        <authorList>
            <person name="Kim C.S."/>
        </authorList>
    </citation>
    <scope>NUCLEOTIDE SEQUENCE [LARGE SCALE GENOMIC DNA]</scope>
    <source>
        <strain evidence="1 2">02-257</strain>
    </source>
</reference>
<sequence length="214" mass="22492">MTRAAEEGWVGAEVLAEFPGLGLAFLPVRLGDHRDAATTKARLAELEDYFSGPWLTGLAARPLTAAYRVFYRQVGLDPDADRTPVERLALTRLQHGSFASRGLLGDALTIAAIETEIPVLALRGEDVVGPLGLTTARDGETLGGRPLPASTLVVADAARPLAVLFGDDGHPGPHAPRRSDADVVLYAPIVPGVAPVIAHEALWLAAELLGGQES</sequence>
<accession>A0ABY5DRQ8</accession>
<dbReference type="Proteomes" id="UP001056035">
    <property type="component" value="Chromosome"/>
</dbReference>
<protein>
    <recommendedName>
        <fullName evidence="3">B3/B4 tRNA-binding domain-containing protein</fullName>
    </recommendedName>
</protein>
<dbReference type="EMBL" id="CP098502">
    <property type="protein sequence ID" value="UTI63616.1"/>
    <property type="molecule type" value="Genomic_DNA"/>
</dbReference>
<gene>
    <name evidence="1" type="ORF">NBH00_20010</name>
</gene>
<evidence type="ECO:0000313" key="2">
    <source>
        <dbReference type="Proteomes" id="UP001056035"/>
    </source>
</evidence>
<evidence type="ECO:0008006" key="3">
    <source>
        <dbReference type="Google" id="ProtNLM"/>
    </source>
</evidence>